<dbReference type="PANTHER" id="PTHR45649:SF26">
    <property type="entry name" value="OS04G0435100 PROTEIN"/>
    <property type="match status" value="1"/>
</dbReference>
<feature type="transmembrane region" description="Helical" evidence="6">
    <location>
        <begin position="36"/>
        <end position="59"/>
    </location>
</feature>
<feature type="transmembrane region" description="Helical" evidence="6">
    <location>
        <begin position="230"/>
        <end position="248"/>
    </location>
</feature>
<feature type="transmembrane region" description="Helical" evidence="6">
    <location>
        <begin position="187"/>
        <end position="205"/>
    </location>
</feature>
<feature type="transmembrane region" description="Helical" evidence="6">
    <location>
        <begin position="438"/>
        <end position="460"/>
    </location>
</feature>
<keyword evidence="3 6" id="KW-0812">Transmembrane</keyword>
<evidence type="ECO:0000313" key="8">
    <source>
        <dbReference type="Proteomes" id="UP000473325"/>
    </source>
</evidence>
<evidence type="ECO:0000313" key="7">
    <source>
        <dbReference type="EMBL" id="MXG91146.1"/>
    </source>
</evidence>
<dbReference type="InterPro" id="IPR002293">
    <property type="entry name" value="AA/rel_permease1"/>
</dbReference>
<evidence type="ECO:0000256" key="2">
    <source>
        <dbReference type="ARBA" id="ARBA00022448"/>
    </source>
</evidence>
<reference evidence="7 8" key="1">
    <citation type="submission" date="2019-12" db="EMBL/GenBank/DDBJ databases">
        <authorList>
            <person name="Kun Z."/>
        </authorList>
    </citation>
    <scope>NUCLEOTIDE SEQUENCE [LARGE SCALE GENOMIC DNA]</scope>
    <source>
        <strain evidence="7 8">YIM 123512</strain>
    </source>
</reference>
<dbReference type="GO" id="GO:0022857">
    <property type="term" value="F:transmembrane transporter activity"/>
    <property type="evidence" value="ECO:0007669"/>
    <property type="project" value="InterPro"/>
</dbReference>
<feature type="transmembrane region" description="Helical" evidence="6">
    <location>
        <begin position="324"/>
        <end position="344"/>
    </location>
</feature>
<feature type="transmembrane region" description="Helical" evidence="6">
    <location>
        <begin position="365"/>
        <end position="385"/>
    </location>
</feature>
<evidence type="ECO:0000256" key="6">
    <source>
        <dbReference type="SAM" id="Phobius"/>
    </source>
</evidence>
<dbReference type="Pfam" id="PF13520">
    <property type="entry name" value="AA_permease_2"/>
    <property type="match status" value="1"/>
</dbReference>
<feature type="transmembrane region" description="Helical" evidence="6">
    <location>
        <begin position="268"/>
        <end position="289"/>
    </location>
</feature>
<dbReference type="Gene3D" id="1.20.1740.10">
    <property type="entry name" value="Amino acid/polyamine transporter I"/>
    <property type="match status" value="1"/>
</dbReference>
<feature type="transmembrane region" description="Helical" evidence="6">
    <location>
        <begin position="112"/>
        <end position="136"/>
    </location>
</feature>
<organism evidence="7 8">
    <name type="scientific">Nocardioides flavescens</name>
    <dbReference type="NCBI Taxonomy" id="2691959"/>
    <lineage>
        <taxon>Bacteria</taxon>
        <taxon>Bacillati</taxon>
        <taxon>Actinomycetota</taxon>
        <taxon>Actinomycetes</taxon>
        <taxon>Propionibacteriales</taxon>
        <taxon>Nocardioidaceae</taxon>
        <taxon>Nocardioides</taxon>
    </lineage>
</organism>
<name>A0A6L7EYL3_9ACTN</name>
<proteinExistence type="predicted"/>
<accession>A0A6L7EYL3</accession>
<feature type="transmembrane region" description="Helical" evidence="6">
    <location>
        <begin position="71"/>
        <end position="91"/>
    </location>
</feature>
<dbReference type="EMBL" id="WUEK01000010">
    <property type="protein sequence ID" value="MXG91146.1"/>
    <property type="molecule type" value="Genomic_DNA"/>
</dbReference>
<keyword evidence="2" id="KW-0813">Transport</keyword>
<keyword evidence="5 6" id="KW-0472">Membrane</keyword>
<dbReference type="RefSeq" id="WP_160879061.1">
    <property type="nucleotide sequence ID" value="NZ_WUEK01000010.1"/>
</dbReference>
<evidence type="ECO:0000256" key="5">
    <source>
        <dbReference type="ARBA" id="ARBA00023136"/>
    </source>
</evidence>
<dbReference type="AlphaFoldDB" id="A0A6L7EYL3"/>
<evidence type="ECO:0000256" key="4">
    <source>
        <dbReference type="ARBA" id="ARBA00022989"/>
    </source>
</evidence>
<gene>
    <name evidence="7" type="ORF">GRQ65_16475</name>
</gene>
<keyword evidence="4 6" id="KW-1133">Transmembrane helix</keyword>
<evidence type="ECO:0000256" key="3">
    <source>
        <dbReference type="ARBA" id="ARBA00022692"/>
    </source>
</evidence>
<comment type="caution">
    <text evidence="7">The sequence shown here is derived from an EMBL/GenBank/DDBJ whole genome shotgun (WGS) entry which is preliminary data.</text>
</comment>
<dbReference type="Proteomes" id="UP000473325">
    <property type="component" value="Unassembled WGS sequence"/>
</dbReference>
<keyword evidence="8" id="KW-1185">Reference proteome</keyword>
<feature type="transmembrane region" description="Helical" evidence="6">
    <location>
        <begin position="156"/>
        <end position="175"/>
    </location>
</feature>
<feature type="transmembrane region" description="Helical" evidence="6">
    <location>
        <begin position="391"/>
        <end position="417"/>
    </location>
</feature>
<dbReference type="PIRSF" id="PIRSF006060">
    <property type="entry name" value="AA_transporter"/>
    <property type="match status" value="1"/>
</dbReference>
<dbReference type="GO" id="GO:0016020">
    <property type="term" value="C:membrane"/>
    <property type="evidence" value="ECO:0007669"/>
    <property type="project" value="UniProtKB-SubCell"/>
</dbReference>
<dbReference type="PANTHER" id="PTHR45649">
    <property type="entry name" value="AMINO-ACID PERMEASE BAT1"/>
    <property type="match status" value="1"/>
</dbReference>
<comment type="subcellular location">
    <subcellularLocation>
        <location evidence="1">Membrane</location>
        <topology evidence="1">Multi-pass membrane protein</topology>
    </subcellularLocation>
</comment>
<protein>
    <submittedName>
        <fullName evidence="7">Amino acid permease</fullName>
    </submittedName>
</protein>
<feature type="transmembrane region" description="Helical" evidence="6">
    <location>
        <begin position="472"/>
        <end position="491"/>
    </location>
</feature>
<sequence>MTTERTSPGVGTAAEHAHDDAELAEHGYTRRLHRSLGGFSSFAAGFSYISILTGMFQLFGFGYGFGGPVLFWSWLVVLAGQFCVALVFAELSARYPIAGSVYQWSKKMSSRAGSWLAGWTMMIGTVVTVAAVSVAMQVVLPQISDVFTIVDDPARNAVILGSSTIVLTTVVNLLGIRIMAMINNVGVAAELIGVALIIVLLLFHVQRGPGVVFTTQGAGPGLPGYENLGILAPLLLAAIMPAYVMFGFDTAGSLAEETKNPARTTPRALLQALAAAGTAGLVLLTLALLTADSLDLATLGAGGLPSVLEQAFGTTLGKVLLVDVAFAIFICTLAIQAAAIRLAFSMARDHALPFGERMSTVSEQGGSPVVPTLLSGVVAIALLLVNIDNSSIFLVITSVSIVIVYVAYLLVTVPVLLRRLRGWPEDQGSDGRFFMGRTAGLVVNGVAVAYGTLMAVNLLWPRELVYGEGKAWGGVLFVAVVVGVGLAYYAVAQRGREVTVVAQHRA</sequence>
<evidence type="ECO:0000256" key="1">
    <source>
        <dbReference type="ARBA" id="ARBA00004141"/>
    </source>
</evidence>